<feature type="coiled-coil region" evidence="1">
    <location>
        <begin position="242"/>
        <end position="297"/>
    </location>
</feature>
<protein>
    <submittedName>
        <fullName evidence="3">Uncharacterized protein</fullName>
    </submittedName>
</protein>
<accession>A0A915E422</accession>
<sequence length="326" mass="37681">MAVNWVRHVQEAMISLANIHYFIGPSLCLKMIITELLREGSLNSHCTYKPGKVLLLADSKYFSHLAVAVQIAILMLNDGHQVDFVMADYNNPANDVNKLFEKNVKKEEEKNLKNMRIIRLPVDLKFEGIFLKSAAVFSNWTTEQKSSRQPPYWELMNYHTVSIYKAIVETLQSKLKKKFEKYSTQNFFHELGLKDTVAYSATPALPAFYHFIGVKIPPTVPEHYSAEPGDGDGTSGIRNVKSERYQRNIEEYEYSIKEFRNIFDVKYKTTSKQRLTKQTLQNHFAGYEQQIEQLEKLKEIPPLSSLLSNVRYFLVNHHPLGAFPRP</sequence>
<keyword evidence="2" id="KW-1185">Reference proteome</keyword>
<evidence type="ECO:0000313" key="2">
    <source>
        <dbReference type="Proteomes" id="UP000887574"/>
    </source>
</evidence>
<dbReference type="AlphaFoldDB" id="A0A915E422"/>
<proteinExistence type="predicted"/>
<evidence type="ECO:0000313" key="3">
    <source>
        <dbReference type="WBParaSite" id="jg256"/>
    </source>
</evidence>
<reference evidence="3" key="1">
    <citation type="submission" date="2022-11" db="UniProtKB">
        <authorList>
            <consortium name="WormBaseParasite"/>
        </authorList>
    </citation>
    <scope>IDENTIFICATION</scope>
</reference>
<dbReference type="Proteomes" id="UP000887574">
    <property type="component" value="Unplaced"/>
</dbReference>
<dbReference type="WBParaSite" id="jg256">
    <property type="protein sequence ID" value="jg256"/>
    <property type="gene ID" value="jg256"/>
</dbReference>
<name>A0A915E422_9BILA</name>
<evidence type="ECO:0000256" key="1">
    <source>
        <dbReference type="SAM" id="Coils"/>
    </source>
</evidence>
<organism evidence="2 3">
    <name type="scientific">Ditylenchus dipsaci</name>
    <dbReference type="NCBI Taxonomy" id="166011"/>
    <lineage>
        <taxon>Eukaryota</taxon>
        <taxon>Metazoa</taxon>
        <taxon>Ecdysozoa</taxon>
        <taxon>Nematoda</taxon>
        <taxon>Chromadorea</taxon>
        <taxon>Rhabditida</taxon>
        <taxon>Tylenchina</taxon>
        <taxon>Tylenchomorpha</taxon>
        <taxon>Sphaerularioidea</taxon>
        <taxon>Anguinidae</taxon>
        <taxon>Anguininae</taxon>
        <taxon>Ditylenchus</taxon>
    </lineage>
</organism>
<keyword evidence="1" id="KW-0175">Coiled coil</keyword>